<dbReference type="EMBL" id="BOMM01000056">
    <property type="protein sequence ID" value="GIE14531.1"/>
    <property type="molecule type" value="Genomic_DNA"/>
</dbReference>
<dbReference type="AlphaFoldDB" id="A0A919J490"/>
<evidence type="ECO:0000313" key="2">
    <source>
        <dbReference type="Proteomes" id="UP000598174"/>
    </source>
</evidence>
<sequence length="69" mass="7788">MHVVVLAVELDQVGLEVTAHVSYDRLHPGQVPVGEHLVPEFRDENQVDMHRENTVSASADFLKFDHKPT</sequence>
<evidence type="ECO:0000313" key="1">
    <source>
        <dbReference type="EMBL" id="GIE14531.1"/>
    </source>
</evidence>
<organism evidence="1 2">
    <name type="scientific">Paractinoplanes ferrugineus</name>
    <dbReference type="NCBI Taxonomy" id="113564"/>
    <lineage>
        <taxon>Bacteria</taxon>
        <taxon>Bacillati</taxon>
        <taxon>Actinomycetota</taxon>
        <taxon>Actinomycetes</taxon>
        <taxon>Micromonosporales</taxon>
        <taxon>Micromonosporaceae</taxon>
        <taxon>Paractinoplanes</taxon>
    </lineage>
</organism>
<gene>
    <name evidence="1" type="ORF">Afe05nite_63710</name>
</gene>
<name>A0A919J490_9ACTN</name>
<comment type="caution">
    <text evidence="1">The sequence shown here is derived from an EMBL/GenBank/DDBJ whole genome shotgun (WGS) entry which is preliminary data.</text>
</comment>
<reference evidence="1" key="1">
    <citation type="submission" date="2021-01" db="EMBL/GenBank/DDBJ databases">
        <title>Whole genome shotgun sequence of Actinoplanes ferrugineus NBRC 15555.</title>
        <authorList>
            <person name="Komaki H."/>
            <person name="Tamura T."/>
        </authorList>
    </citation>
    <scope>NUCLEOTIDE SEQUENCE</scope>
    <source>
        <strain evidence="1">NBRC 15555</strain>
    </source>
</reference>
<keyword evidence="2" id="KW-1185">Reference proteome</keyword>
<accession>A0A919J490</accession>
<proteinExistence type="predicted"/>
<protein>
    <submittedName>
        <fullName evidence="1">Uncharacterized protein</fullName>
    </submittedName>
</protein>
<dbReference type="Proteomes" id="UP000598174">
    <property type="component" value="Unassembled WGS sequence"/>
</dbReference>